<comment type="similarity">
    <text evidence="1 5">Belongs to the bacterial ribosomal protein bL33 family.</text>
</comment>
<dbReference type="EMBL" id="CP048020">
    <property type="protein sequence ID" value="QHX43764.1"/>
    <property type="molecule type" value="Genomic_DNA"/>
</dbReference>
<evidence type="ECO:0000256" key="3">
    <source>
        <dbReference type="ARBA" id="ARBA00023274"/>
    </source>
</evidence>
<dbReference type="NCBIfam" id="NF001860">
    <property type="entry name" value="PRK00595.1"/>
    <property type="match status" value="1"/>
</dbReference>
<dbReference type="InterPro" id="IPR038584">
    <property type="entry name" value="Ribosomal_bL33_sf"/>
</dbReference>
<dbReference type="Gene3D" id="2.20.28.120">
    <property type="entry name" value="Ribosomal protein L33"/>
    <property type="match status" value="1"/>
</dbReference>
<dbReference type="PANTHER" id="PTHR43168:SF2">
    <property type="entry name" value="LARGE RIBOSOMAL SUBUNIT PROTEIN BL33C"/>
    <property type="match status" value="1"/>
</dbReference>
<keyword evidence="3 5" id="KW-0687">Ribonucleoprotein</keyword>
<evidence type="ECO:0000256" key="1">
    <source>
        <dbReference type="ARBA" id="ARBA00007596"/>
    </source>
</evidence>
<proteinExistence type="inferred from homology"/>
<evidence type="ECO:0000256" key="5">
    <source>
        <dbReference type="HAMAP-Rule" id="MF_00294"/>
    </source>
</evidence>
<protein>
    <recommendedName>
        <fullName evidence="4 5">Large ribosomal subunit protein bL33</fullName>
    </recommendedName>
</protein>
<dbReference type="InterPro" id="IPR001705">
    <property type="entry name" value="Ribosomal_bL33"/>
</dbReference>
<organism evidence="6 7">
    <name type="scientific">Treponema vincentii</name>
    <dbReference type="NCBI Taxonomy" id="69710"/>
    <lineage>
        <taxon>Bacteria</taxon>
        <taxon>Pseudomonadati</taxon>
        <taxon>Spirochaetota</taxon>
        <taxon>Spirochaetia</taxon>
        <taxon>Spirochaetales</taxon>
        <taxon>Treponemataceae</taxon>
        <taxon>Treponema</taxon>
    </lineage>
</organism>
<dbReference type="GO" id="GO:0005737">
    <property type="term" value="C:cytoplasm"/>
    <property type="evidence" value="ECO:0007669"/>
    <property type="project" value="UniProtKB-ARBA"/>
</dbReference>
<dbReference type="InterPro" id="IPR011332">
    <property type="entry name" value="Ribosomal_zn-bd"/>
</dbReference>
<reference evidence="6 7" key="1">
    <citation type="submission" date="2020-01" db="EMBL/GenBank/DDBJ databases">
        <title>Complete genome sequence of a human oral phylogroup 1 Treponema sp. strain ATCC 700766, originally isolated from periodontitis dental plaque.</title>
        <authorList>
            <person name="Chan Y."/>
            <person name="Huo Y.-B."/>
            <person name="Yu X.-L."/>
            <person name="Zeng H."/>
            <person name="Leung W.-K."/>
            <person name="Watt R.M."/>
        </authorList>
    </citation>
    <scope>NUCLEOTIDE SEQUENCE [LARGE SCALE GENOMIC DNA]</scope>
    <source>
        <strain evidence="6 7">OMZ 804</strain>
    </source>
</reference>
<evidence type="ECO:0000256" key="4">
    <source>
        <dbReference type="ARBA" id="ARBA00035176"/>
    </source>
</evidence>
<dbReference type="PANTHER" id="PTHR43168">
    <property type="entry name" value="50S RIBOSOMAL PROTEIN L33, CHLOROPLASTIC"/>
    <property type="match status" value="1"/>
</dbReference>
<keyword evidence="2 5" id="KW-0689">Ribosomal protein</keyword>
<accession>A0A6P1Y2P5</accession>
<dbReference type="GO" id="GO:0003735">
    <property type="term" value="F:structural constituent of ribosome"/>
    <property type="evidence" value="ECO:0007669"/>
    <property type="project" value="InterPro"/>
</dbReference>
<dbReference type="GO" id="GO:1990904">
    <property type="term" value="C:ribonucleoprotein complex"/>
    <property type="evidence" value="ECO:0007669"/>
    <property type="project" value="UniProtKB-KW"/>
</dbReference>
<dbReference type="Pfam" id="PF00471">
    <property type="entry name" value="Ribosomal_L33"/>
    <property type="match status" value="1"/>
</dbReference>
<dbReference type="Proteomes" id="UP000464374">
    <property type="component" value="Chromosome"/>
</dbReference>
<name>A0A6P1Y2P5_9SPIR</name>
<sequence length="56" mass="6552">MAKKTSVELIALQCTECKRKNYTTAKNRKNIQGKLELSKYCPFDRKHTLHKEAKVK</sequence>
<evidence type="ECO:0000313" key="7">
    <source>
        <dbReference type="Proteomes" id="UP000464374"/>
    </source>
</evidence>
<dbReference type="HAMAP" id="MF_00294">
    <property type="entry name" value="Ribosomal_bL33"/>
    <property type="match status" value="1"/>
</dbReference>
<gene>
    <name evidence="5 6" type="primary">rpmG</name>
    <name evidence="6" type="ORF">GWP43_10290</name>
</gene>
<dbReference type="InterPro" id="IPR018264">
    <property type="entry name" value="Ribosomal_bL33_CS"/>
</dbReference>
<dbReference type="GO" id="GO:0006412">
    <property type="term" value="P:translation"/>
    <property type="evidence" value="ECO:0007669"/>
    <property type="project" value="UniProtKB-UniRule"/>
</dbReference>
<evidence type="ECO:0000256" key="2">
    <source>
        <dbReference type="ARBA" id="ARBA00022980"/>
    </source>
</evidence>
<dbReference type="GO" id="GO:0005840">
    <property type="term" value="C:ribosome"/>
    <property type="evidence" value="ECO:0007669"/>
    <property type="project" value="UniProtKB-KW"/>
</dbReference>
<dbReference type="NCBIfam" id="NF001764">
    <property type="entry name" value="PRK00504.1"/>
    <property type="match status" value="1"/>
</dbReference>
<dbReference type="AlphaFoldDB" id="A0A6P1Y2P5"/>
<dbReference type="PROSITE" id="PS00582">
    <property type="entry name" value="RIBOSOMAL_L33"/>
    <property type="match status" value="1"/>
</dbReference>
<dbReference type="NCBIfam" id="TIGR01023">
    <property type="entry name" value="rpmG_bact"/>
    <property type="match status" value="1"/>
</dbReference>
<evidence type="ECO:0000313" key="6">
    <source>
        <dbReference type="EMBL" id="QHX43764.1"/>
    </source>
</evidence>
<dbReference type="SUPFAM" id="SSF57829">
    <property type="entry name" value="Zn-binding ribosomal proteins"/>
    <property type="match status" value="1"/>
</dbReference>
<dbReference type="RefSeq" id="WP_162664071.1">
    <property type="nucleotide sequence ID" value="NZ_CP048020.1"/>
</dbReference>
<dbReference type="KEGG" id="trz:GWP43_10290"/>